<feature type="region of interest" description="Disordered" evidence="1">
    <location>
        <begin position="1"/>
        <end position="22"/>
    </location>
</feature>
<feature type="compositionally biased region" description="Polar residues" evidence="1">
    <location>
        <begin position="12"/>
        <end position="22"/>
    </location>
</feature>
<organism evidence="2 3">
    <name type="scientific">Bradyrhizobium elkanii</name>
    <dbReference type="NCBI Taxonomy" id="29448"/>
    <lineage>
        <taxon>Bacteria</taxon>
        <taxon>Pseudomonadati</taxon>
        <taxon>Pseudomonadota</taxon>
        <taxon>Alphaproteobacteria</taxon>
        <taxon>Hyphomicrobiales</taxon>
        <taxon>Nitrobacteraceae</taxon>
        <taxon>Bradyrhizobium</taxon>
    </lineage>
</organism>
<comment type="caution">
    <text evidence="2">The sequence shown here is derived from an EMBL/GenBank/DDBJ whole genome shotgun (WGS) entry which is preliminary data.</text>
</comment>
<protein>
    <submittedName>
        <fullName evidence="2">Uncharacterized protein</fullName>
    </submittedName>
</protein>
<accession>A0A8I1YDM1</accession>
<gene>
    <name evidence="2" type="ORF">JOH49_007230</name>
</gene>
<evidence type="ECO:0000256" key="1">
    <source>
        <dbReference type="SAM" id="MobiDB-lite"/>
    </source>
</evidence>
<evidence type="ECO:0000313" key="2">
    <source>
        <dbReference type="EMBL" id="MBP1297477.1"/>
    </source>
</evidence>
<dbReference type="AlphaFoldDB" id="A0A8I1YDM1"/>
<proteinExistence type="predicted"/>
<dbReference type="EMBL" id="JAFICZ010000001">
    <property type="protein sequence ID" value="MBP1297477.1"/>
    <property type="molecule type" value="Genomic_DNA"/>
</dbReference>
<dbReference type="Proteomes" id="UP000673383">
    <property type="component" value="Unassembled WGS sequence"/>
</dbReference>
<sequence length="190" mass="20492">MTIPQLIEVDSRSTGESQPTWFSETSPAATGYFAIKEARISSPPARGTGGSYQISASISHAQSTGEIAAGAQIRSISSLKLEKLVSFERNSTDIDEECVGYADAAVREAISVIRRHNLSSAENIMMSQDGILSIQWRRRDRGAAMAFTGDGMVAISVAGPGKLYSERPRHVAVSTSLPADFLETLKHFEL</sequence>
<evidence type="ECO:0000313" key="3">
    <source>
        <dbReference type="Proteomes" id="UP000673383"/>
    </source>
</evidence>
<name>A0A8I1YDM1_BRAEL</name>
<dbReference type="RefSeq" id="WP_209945249.1">
    <property type="nucleotide sequence ID" value="NZ_JAFICZ010000001.1"/>
</dbReference>
<reference evidence="2" key="1">
    <citation type="submission" date="2021-02" db="EMBL/GenBank/DDBJ databases">
        <title>Genomic Encyclopedia of Type Strains, Phase IV (KMG-V): Genome sequencing to study the core and pangenomes of soil and plant-associated prokaryotes.</title>
        <authorList>
            <person name="Whitman W."/>
        </authorList>
    </citation>
    <scope>NUCLEOTIDE SEQUENCE</scope>
    <source>
        <strain evidence="2">USDA 406</strain>
    </source>
</reference>